<keyword evidence="18" id="KW-1185">Reference proteome</keyword>
<dbReference type="PANTHER" id="PTHR43884">
    <property type="entry name" value="ACYL-COA DEHYDROGENASE"/>
    <property type="match status" value="1"/>
</dbReference>
<dbReference type="PIRSF" id="PIRSF016578">
    <property type="entry name" value="HsaA"/>
    <property type="match status" value="1"/>
</dbReference>
<organism evidence="17 18">
    <name type="scientific">Pigmentiphaga aceris</name>
    <dbReference type="NCBI Taxonomy" id="1940612"/>
    <lineage>
        <taxon>Bacteria</taxon>
        <taxon>Pseudomonadati</taxon>
        <taxon>Pseudomonadota</taxon>
        <taxon>Betaproteobacteria</taxon>
        <taxon>Burkholderiales</taxon>
        <taxon>Alcaligenaceae</taxon>
        <taxon>Pigmentiphaga</taxon>
    </lineage>
</organism>
<feature type="domain" description="Acyl-CoA dehydrogenase C-terminal" evidence="16">
    <location>
        <begin position="230"/>
        <end position="360"/>
    </location>
</feature>
<feature type="domain" description="Acyl-CoA dehydrogenase/oxidase N-terminal" evidence="15">
    <location>
        <begin position="23"/>
        <end position="102"/>
    </location>
</feature>
<dbReference type="GO" id="GO:0004497">
    <property type="term" value="F:monooxygenase activity"/>
    <property type="evidence" value="ECO:0007669"/>
    <property type="project" value="UniProtKB-KW"/>
</dbReference>
<evidence type="ECO:0000256" key="5">
    <source>
        <dbReference type="ARBA" id="ARBA00023002"/>
    </source>
</evidence>
<evidence type="ECO:0000256" key="8">
    <source>
        <dbReference type="ARBA" id="ARBA00034317"/>
    </source>
</evidence>
<dbReference type="Pfam" id="PF02771">
    <property type="entry name" value="Acyl-CoA_dh_N"/>
    <property type="match status" value="1"/>
</dbReference>
<evidence type="ECO:0000256" key="4">
    <source>
        <dbReference type="ARBA" id="ARBA00022741"/>
    </source>
</evidence>
<dbReference type="PANTHER" id="PTHR43884:SF12">
    <property type="entry name" value="ISOVALERYL-COA DEHYDROGENASE, MITOCHONDRIAL-RELATED"/>
    <property type="match status" value="1"/>
</dbReference>
<evidence type="ECO:0000256" key="3">
    <source>
        <dbReference type="ARBA" id="ARBA00022643"/>
    </source>
</evidence>
<feature type="domain" description="Acyl-CoA oxidase/dehydrogenase middle" evidence="14">
    <location>
        <begin position="123"/>
        <end position="196"/>
    </location>
</feature>
<keyword evidence="3" id="KW-0288">FMN</keyword>
<dbReference type="Pfam" id="PF08028">
    <property type="entry name" value="Acyl-CoA_dh_2"/>
    <property type="match status" value="1"/>
</dbReference>
<evidence type="ECO:0000256" key="9">
    <source>
        <dbReference type="ARBA" id="ARBA00034328"/>
    </source>
</evidence>
<dbReference type="InterPro" id="IPR046373">
    <property type="entry name" value="Acyl-CoA_Oxase/DH_mid-dom_sf"/>
</dbReference>
<evidence type="ECO:0000256" key="13">
    <source>
        <dbReference type="ARBA" id="ARBA00049456"/>
    </source>
</evidence>
<dbReference type="GO" id="GO:0006552">
    <property type="term" value="P:L-leucine catabolic process"/>
    <property type="evidence" value="ECO:0007669"/>
    <property type="project" value="TreeGrafter"/>
</dbReference>
<comment type="pathway">
    <text evidence="7">Sulfur metabolism; dibenzothiophene degradation.</text>
</comment>
<keyword evidence="4" id="KW-0547">Nucleotide-binding</keyword>
<dbReference type="InterPro" id="IPR037069">
    <property type="entry name" value="AcylCoA_DH/ox_N_sf"/>
</dbReference>
<comment type="catalytic activity">
    <reaction evidence="11">
        <text>dibenzothiophene + FMNH2 + O2 = dibenzothiophene 5-oxide + FMN + H2O + H(+)</text>
        <dbReference type="Rhea" id="RHEA:49076"/>
        <dbReference type="ChEBI" id="CHEBI:15377"/>
        <dbReference type="ChEBI" id="CHEBI:15378"/>
        <dbReference type="ChEBI" id="CHEBI:15379"/>
        <dbReference type="ChEBI" id="CHEBI:23681"/>
        <dbReference type="ChEBI" id="CHEBI:23683"/>
        <dbReference type="ChEBI" id="CHEBI:57618"/>
        <dbReference type="ChEBI" id="CHEBI:58210"/>
    </reaction>
</comment>
<dbReference type="Proteomes" id="UP000325161">
    <property type="component" value="Chromosome"/>
</dbReference>
<comment type="catalytic activity">
    <reaction evidence="13">
        <text>dibenzothiophene + 2 FMNH2 + 2 O2 = dibenzothiophene 5,5-dioxide + 2 FMN + 2 H2O + 2 H(+)</text>
        <dbReference type="Rhea" id="RHEA:49072"/>
        <dbReference type="ChEBI" id="CHEBI:15377"/>
        <dbReference type="ChEBI" id="CHEBI:15378"/>
        <dbReference type="ChEBI" id="CHEBI:15379"/>
        <dbReference type="ChEBI" id="CHEBI:23681"/>
        <dbReference type="ChEBI" id="CHEBI:57618"/>
        <dbReference type="ChEBI" id="CHEBI:58210"/>
        <dbReference type="ChEBI" id="CHEBI:90356"/>
        <dbReference type="EC" id="1.14.14.21"/>
    </reaction>
</comment>
<dbReference type="InterPro" id="IPR009100">
    <property type="entry name" value="AcylCoA_DH/oxidase_NM_dom_sf"/>
</dbReference>
<dbReference type="KEGG" id="pacr:FXN63_19690"/>
<dbReference type="GO" id="GO:0050660">
    <property type="term" value="F:flavin adenine dinucleotide binding"/>
    <property type="evidence" value="ECO:0007669"/>
    <property type="project" value="InterPro"/>
</dbReference>
<dbReference type="Pfam" id="PF02770">
    <property type="entry name" value="Acyl-CoA_dh_M"/>
    <property type="match status" value="1"/>
</dbReference>
<dbReference type="EC" id="1.14.14.21" evidence="9"/>
<dbReference type="InterPro" id="IPR006091">
    <property type="entry name" value="Acyl-CoA_Oxase/DH_mid-dom"/>
</dbReference>
<dbReference type="RefSeq" id="WP_148816855.1">
    <property type="nucleotide sequence ID" value="NZ_CP043046.1"/>
</dbReference>
<dbReference type="InterPro" id="IPR013107">
    <property type="entry name" value="Acyl-CoA_DH_C"/>
</dbReference>
<dbReference type="EMBL" id="CP043046">
    <property type="protein sequence ID" value="QEI07808.1"/>
    <property type="molecule type" value="Genomic_DNA"/>
</dbReference>
<evidence type="ECO:0000313" key="17">
    <source>
        <dbReference type="EMBL" id="QEI07808.1"/>
    </source>
</evidence>
<comment type="similarity">
    <text evidence="8">Belongs to the DszC flavin monooxygenase family.</text>
</comment>
<evidence type="ECO:0000259" key="14">
    <source>
        <dbReference type="Pfam" id="PF02770"/>
    </source>
</evidence>
<evidence type="ECO:0000256" key="7">
    <source>
        <dbReference type="ARBA" id="ARBA00034307"/>
    </source>
</evidence>
<reference evidence="17 18" key="1">
    <citation type="submission" date="2019-08" db="EMBL/GenBank/DDBJ databases">
        <title>Amphibian skin-associated Pigmentiphaga: genome sequence and occurrence across geography and hosts.</title>
        <authorList>
            <person name="Bletz M.C."/>
            <person name="Bunk B."/>
            <person name="Sproeer C."/>
            <person name="Biwer P."/>
            <person name="Reiter S."/>
            <person name="Rabemananjara F.C.E."/>
            <person name="Schulz S."/>
            <person name="Overmann J."/>
            <person name="Vences M."/>
        </authorList>
    </citation>
    <scope>NUCLEOTIDE SEQUENCE [LARGE SCALE GENOMIC DNA]</scope>
    <source>
        <strain evidence="17 18">Mada1488</strain>
    </source>
</reference>
<name>A0A5C0AZQ6_9BURK</name>
<proteinExistence type="inferred from homology"/>
<accession>A0A5C0AZQ6</accession>
<dbReference type="OrthoDB" id="6184213at2"/>
<protein>
    <recommendedName>
        <fullName evidence="10">Dibenzothiophene monooxygenase</fullName>
        <ecNumber evidence="9">1.14.14.21</ecNumber>
    </recommendedName>
</protein>
<comment type="catalytic activity">
    <reaction evidence="12">
        <text>dibenzothiophene 5-oxide + FMNH2 + O2 = dibenzothiophene 5,5-dioxide + FMN + H2O + H(+)</text>
        <dbReference type="Rhea" id="RHEA:49080"/>
        <dbReference type="ChEBI" id="CHEBI:15377"/>
        <dbReference type="ChEBI" id="CHEBI:15378"/>
        <dbReference type="ChEBI" id="CHEBI:15379"/>
        <dbReference type="ChEBI" id="CHEBI:23683"/>
        <dbReference type="ChEBI" id="CHEBI:57618"/>
        <dbReference type="ChEBI" id="CHEBI:58210"/>
        <dbReference type="ChEBI" id="CHEBI:90356"/>
    </reaction>
</comment>
<dbReference type="Gene3D" id="2.40.110.10">
    <property type="entry name" value="Butyryl-CoA Dehydrogenase, subunit A, domain 2"/>
    <property type="match status" value="1"/>
</dbReference>
<dbReference type="GO" id="GO:0005737">
    <property type="term" value="C:cytoplasm"/>
    <property type="evidence" value="ECO:0007669"/>
    <property type="project" value="UniProtKB-SubCell"/>
</dbReference>
<dbReference type="Gene3D" id="1.20.140.10">
    <property type="entry name" value="Butyryl-CoA Dehydrogenase, subunit A, domain 3"/>
    <property type="match status" value="1"/>
</dbReference>
<keyword evidence="5" id="KW-0560">Oxidoreductase</keyword>
<keyword evidence="6" id="KW-0503">Monooxygenase</keyword>
<evidence type="ECO:0000256" key="11">
    <source>
        <dbReference type="ARBA" id="ARBA00047859"/>
    </source>
</evidence>
<dbReference type="InterPro" id="IPR036250">
    <property type="entry name" value="AcylCo_DH-like_C"/>
</dbReference>
<evidence type="ECO:0000256" key="1">
    <source>
        <dbReference type="ARBA" id="ARBA00004496"/>
    </source>
</evidence>
<dbReference type="AlphaFoldDB" id="A0A5C0AZQ6"/>
<evidence type="ECO:0000259" key="15">
    <source>
        <dbReference type="Pfam" id="PF02771"/>
    </source>
</evidence>
<dbReference type="Gene3D" id="1.10.540.10">
    <property type="entry name" value="Acyl-CoA dehydrogenase/oxidase, N-terminal domain"/>
    <property type="match status" value="1"/>
</dbReference>
<evidence type="ECO:0000259" key="16">
    <source>
        <dbReference type="Pfam" id="PF08028"/>
    </source>
</evidence>
<dbReference type="GO" id="GO:0008470">
    <property type="term" value="F:3-methylbutanoyl-CoA dehydrogenase activity"/>
    <property type="evidence" value="ECO:0007669"/>
    <property type="project" value="TreeGrafter"/>
</dbReference>
<gene>
    <name evidence="17" type="ORF">FXN63_19690</name>
</gene>
<evidence type="ECO:0000256" key="2">
    <source>
        <dbReference type="ARBA" id="ARBA00022630"/>
    </source>
</evidence>
<dbReference type="SUPFAM" id="SSF47203">
    <property type="entry name" value="Acyl-CoA dehydrogenase C-terminal domain-like"/>
    <property type="match status" value="1"/>
</dbReference>
<evidence type="ECO:0000256" key="12">
    <source>
        <dbReference type="ARBA" id="ARBA00048445"/>
    </source>
</evidence>
<evidence type="ECO:0000313" key="18">
    <source>
        <dbReference type="Proteomes" id="UP000325161"/>
    </source>
</evidence>
<comment type="subcellular location">
    <subcellularLocation>
        <location evidence="1">Cytoplasm</location>
    </subcellularLocation>
</comment>
<dbReference type="InterPro" id="IPR013786">
    <property type="entry name" value="AcylCoA_DH/ox_N"/>
</dbReference>
<sequence length="384" mass="41942">MTSTHTLDTLLLILRDSAIARDKQGGHAAQEKQLLREAGLLACAIPTIHGGDGRSWHDTLAIIRRIATVDSALAHLVAFHALQVATVLIFGSDTQKHKWLDRSSRENGWWGNALNPLDRRLDARRVEGGYVLNGAKRFCSGATGSSYLTISADYAPTGEVLLFVADTQQAGIRVLDDWNAIGQRQTDSGTVEFTNVFVPTEDVLRGEGFAPQPWHSVRAPVAQLILVNLYAGIAAGALEEARRYSLEKARPWLFSDVQQASEDPYRLLRIGEMHVHSATAAVMADRGAQLLDQSWQQGLALSAVQRQETALAVAEAKVIAHRASLYNGQALFDAAGASAAHAGLGLDRFWRNARTHTLHDPLDYKLRALGDWELTGSMPVNLYS</sequence>
<dbReference type="SUPFAM" id="SSF56645">
    <property type="entry name" value="Acyl-CoA dehydrogenase NM domain-like"/>
    <property type="match status" value="1"/>
</dbReference>
<keyword evidence="2" id="KW-0285">Flavoprotein</keyword>
<evidence type="ECO:0000256" key="10">
    <source>
        <dbReference type="ARBA" id="ARBA00034345"/>
    </source>
</evidence>
<evidence type="ECO:0000256" key="6">
    <source>
        <dbReference type="ARBA" id="ARBA00023033"/>
    </source>
</evidence>